<evidence type="ECO:0000313" key="1">
    <source>
        <dbReference type="EMBL" id="AFU62470.1"/>
    </source>
</evidence>
<evidence type="ECO:0000313" key="2">
    <source>
        <dbReference type="Proteomes" id="UP000243552"/>
    </source>
</evidence>
<dbReference type="RefSeq" id="YP_006906077.1">
    <property type="nucleotide sequence ID" value="NC_018835.1"/>
</dbReference>
<name>K4I3Q6_9CAUD</name>
<organism evidence="1 2">
    <name type="scientific">Escherichia phage NJ01</name>
    <dbReference type="NCBI Taxonomy" id="1237159"/>
    <lineage>
        <taxon>Viruses</taxon>
        <taxon>Duplodnaviria</taxon>
        <taxon>Heunggongvirae</taxon>
        <taxon>Uroviricota</taxon>
        <taxon>Caudoviricetes</taxon>
        <taxon>Mktvariviridae</taxon>
        <taxon>Gordonclarkvirinae</taxon>
        <taxon>Kuravirus</taxon>
        <taxon>Kuravirus NJ01</taxon>
    </lineage>
</organism>
<gene>
    <name evidence="1" type="ORF">NJ01_006</name>
</gene>
<protein>
    <submittedName>
        <fullName evidence="1">Cathepsin L-like cysteine proteinase A</fullName>
    </submittedName>
</protein>
<dbReference type="EMBL" id="JX867715">
    <property type="protein sequence ID" value="AFU62470.1"/>
    <property type="molecule type" value="Genomic_DNA"/>
</dbReference>
<sequence>MPLNSHRLTDYQMVLWEPYSFKRSLKIRLESENILKKSIDTENSLIYSKHKSAMT</sequence>
<dbReference type="KEGG" id="vg:13826643"/>
<reference evidence="1 2" key="1">
    <citation type="journal article" date="2012" name="J. Virol.">
        <title>Complete Genome Sequence of the Novel Lytic Avian Pathogenic Coliphage NJ01.</title>
        <authorList>
            <person name="Li Y."/>
            <person name="Chen M."/>
            <person name="Tang F."/>
            <person name="Yao H."/>
            <person name="Lu C."/>
            <person name="Zhang W."/>
        </authorList>
    </citation>
    <scope>NUCLEOTIDE SEQUENCE [LARGE SCALE GENOMIC DNA]</scope>
</reference>
<accession>K4I3Q6</accession>
<dbReference type="GeneID" id="13826643"/>
<dbReference type="Proteomes" id="UP000243552">
    <property type="component" value="Segment"/>
</dbReference>
<keyword evidence="2" id="KW-1185">Reference proteome</keyword>
<proteinExistence type="predicted"/>